<evidence type="ECO:0000313" key="1">
    <source>
        <dbReference type="EMBL" id="KXH30987.1"/>
    </source>
</evidence>
<reference evidence="1 2" key="1">
    <citation type="submission" date="2014-02" db="EMBL/GenBank/DDBJ databases">
        <title>The genome sequence of Colletotrichum nymphaeae SA-01.</title>
        <authorList>
            <person name="Baroncelli R."/>
            <person name="Thon M.R."/>
        </authorList>
    </citation>
    <scope>NUCLEOTIDE SEQUENCE [LARGE SCALE GENOMIC DNA]</scope>
    <source>
        <strain evidence="1 2">SA-01</strain>
    </source>
</reference>
<dbReference type="AlphaFoldDB" id="A0A135S5K0"/>
<name>A0A135S5K0_9PEZI</name>
<evidence type="ECO:0000313" key="2">
    <source>
        <dbReference type="Proteomes" id="UP000070054"/>
    </source>
</evidence>
<gene>
    <name evidence="1" type="ORF">CNYM01_11377</name>
</gene>
<proteinExistence type="predicted"/>
<keyword evidence="2" id="KW-1185">Reference proteome</keyword>
<comment type="caution">
    <text evidence="1">The sequence shown here is derived from an EMBL/GenBank/DDBJ whole genome shotgun (WGS) entry which is preliminary data.</text>
</comment>
<organism evidence="1 2">
    <name type="scientific">Colletotrichum nymphaeae SA-01</name>
    <dbReference type="NCBI Taxonomy" id="1460502"/>
    <lineage>
        <taxon>Eukaryota</taxon>
        <taxon>Fungi</taxon>
        <taxon>Dikarya</taxon>
        <taxon>Ascomycota</taxon>
        <taxon>Pezizomycotina</taxon>
        <taxon>Sordariomycetes</taxon>
        <taxon>Hypocreomycetidae</taxon>
        <taxon>Glomerellales</taxon>
        <taxon>Glomerellaceae</taxon>
        <taxon>Colletotrichum</taxon>
        <taxon>Colletotrichum acutatum species complex</taxon>
    </lineage>
</organism>
<accession>A0A135S5K0</accession>
<sequence>VSIVHGTTNTSDSIHLQAARRTPREDLELCFSDGACRHSLALTQYTTVLHYCVAFNPPSRILEVENVDSKQHLLHCLLPLTAPSLRKPAAITEDVLSYRSMTGRHCFRNRTWSCENITLVWCSASLALSVPHGFNAAEVMGTLACRMERIREHSSCRSQPQPPFLYVWSTLPVIWSIIEGGL</sequence>
<dbReference type="OrthoDB" id="10592053at2759"/>
<feature type="non-terminal residue" evidence="1">
    <location>
        <position position="1"/>
    </location>
</feature>
<dbReference type="EMBL" id="JEMN01001634">
    <property type="protein sequence ID" value="KXH30987.1"/>
    <property type="molecule type" value="Genomic_DNA"/>
</dbReference>
<protein>
    <submittedName>
        <fullName evidence="1">Uncharacterized protein</fullName>
    </submittedName>
</protein>
<dbReference type="Proteomes" id="UP000070054">
    <property type="component" value="Unassembled WGS sequence"/>
</dbReference>